<gene>
    <name evidence="2" type="ORF">ISP17_15635</name>
</gene>
<name>A0ABW8JYQ0_9GAMM</name>
<organism evidence="2 3">
    <name type="scientific">Dyella ginsengisoli</name>
    <dbReference type="NCBI Taxonomy" id="363848"/>
    <lineage>
        <taxon>Bacteria</taxon>
        <taxon>Pseudomonadati</taxon>
        <taxon>Pseudomonadota</taxon>
        <taxon>Gammaproteobacteria</taxon>
        <taxon>Lysobacterales</taxon>
        <taxon>Rhodanobacteraceae</taxon>
        <taxon>Dyella</taxon>
    </lineage>
</organism>
<dbReference type="EMBL" id="JADIKM010000004">
    <property type="protein sequence ID" value="MFK2905395.1"/>
    <property type="molecule type" value="Genomic_DNA"/>
</dbReference>
<dbReference type="RefSeq" id="WP_404634862.1">
    <property type="nucleotide sequence ID" value="NZ_JADIKM010000004.1"/>
</dbReference>
<dbReference type="Proteomes" id="UP001620460">
    <property type="component" value="Unassembled WGS sequence"/>
</dbReference>
<accession>A0ABW8JYQ0</accession>
<evidence type="ECO:0000313" key="2">
    <source>
        <dbReference type="EMBL" id="MFK2905395.1"/>
    </source>
</evidence>
<evidence type="ECO:0000256" key="1">
    <source>
        <dbReference type="SAM" id="MobiDB-lite"/>
    </source>
</evidence>
<evidence type="ECO:0000313" key="3">
    <source>
        <dbReference type="Proteomes" id="UP001620460"/>
    </source>
</evidence>
<feature type="compositionally biased region" description="Low complexity" evidence="1">
    <location>
        <begin position="34"/>
        <end position="44"/>
    </location>
</feature>
<feature type="region of interest" description="Disordered" evidence="1">
    <location>
        <begin position="34"/>
        <end position="55"/>
    </location>
</feature>
<protein>
    <submittedName>
        <fullName evidence="2">Uncharacterized protein</fullName>
    </submittedName>
</protein>
<keyword evidence="3" id="KW-1185">Reference proteome</keyword>
<comment type="caution">
    <text evidence="2">The sequence shown here is derived from an EMBL/GenBank/DDBJ whole genome shotgun (WGS) entry which is preliminary data.</text>
</comment>
<sequence>MTSPKTEMSVQYIHNVYSMDKSKLTAKPAAPRAAAGKEAAVAKAAKPRGKNAPLK</sequence>
<reference evidence="2 3" key="1">
    <citation type="submission" date="2020-10" db="EMBL/GenBank/DDBJ databases">
        <title>Phylogeny of dyella-like bacteria.</title>
        <authorList>
            <person name="Fu J."/>
        </authorList>
    </citation>
    <scope>NUCLEOTIDE SEQUENCE [LARGE SCALE GENOMIC DNA]</scope>
    <source>
        <strain evidence="2 3">Gsoil3046</strain>
    </source>
</reference>
<proteinExistence type="predicted"/>